<dbReference type="Proteomes" id="UP000293142">
    <property type="component" value="Unassembled WGS sequence"/>
</dbReference>
<evidence type="ECO:0000313" key="4">
    <source>
        <dbReference type="EMBL" id="TBL74609.1"/>
    </source>
</evidence>
<gene>
    <name evidence="4" type="ORF">EYB31_25150</name>
</gene>
<sequence>MDTDKLKQWMDLAHKFDSGDFWKDIFGNGEEASGPDALDSRKKSDKLYPLADIFERGIEIWVLIELPGMRRQDVELTLAGGSLTVRGIVKIPLDNVTPLHTERFYGPFERTIALPQLGDQSRVRARMDLGLLMIRYERMQRLDEWIVIE</sequence>
<evidence type="ECO:0000313" key="5">
    <source>
        <dbReference type="Proteomes" id="UP000293142"/>
    </source>
</evidence>
<proteinExistence type="inferred from homology"/>
<evidence type="ECO:0000256" key="2">
    <source>
        <dbReference type="RuleBase" id="RU003616"/>
    </source>
</evidence>
<protein>
    <submittedName>
        <fullName evidence="4">Hsp20/alpha crystallin family protein</fullName>
    </submittedName>
</protein>
<evidence type="ECO:0000256" key="1">
    <source>
        <dbReference type="PROSITE-ProRule" id="PRU00285"/>
    </source>
</evidence>
<comment type="similarity">
    <text evidence="1 2">Belongs to the small heat shock protein (HSP20) family.</text>
</comment>
<dbReference type="PROSITE" id="PS01031">
    <property type="entry name" value="SHSP"/>
    <property type="match status" value="1"/>
</dbReference>
<dbReference type="CDD" id="cd06464">
    <property type="entry name" value="ACD_sHsps-like"/>
    <property type="match status" value="1"/>
</dbReference>
<feature type="domain" description="SHSP" evidence="3">
    <location>
        <begin position="41"/>
        <end position="149"/>
    </location>
</feature>
<dbReference type="EMBL" id="SIRE01000019">
    <property type="protein sequence ID" value="TBL74609.1"/>
    <property type="molecule type" value="Genomic_DNA"/>
</dbReference>
<evidence type="ECO:0000259" key="3">
    <source>
        <dbReference type="PROSITE" id="PS01031"/>
    </source>
</evidence>
<dbReference type="Gene3D" id="2.60.40.790">
    <property type="match status" value="1"/>
</dbReference>
<dbReference type="InterPro" id="IPR002068">
    <property type="entry name" value="A-crystallin/Hsp20_dom"/>
</dbReference>
<keyword evidence="5" id="KW-1185">Reference proteome</keyword>
<accession>A0A4Q9DJN9</accession>
<organism evidence="4 5">
    <name type="scientific">Paenibacillus thalictri</name>
    <dbReference type="NCBI Taxonomy" id="2527873"/>
    <lineage>
        <taxon>Bacteria</taxon>
        <taxon>Bacillati</taxon>
        <taxon>Bacillota</taxon>
        <taxon>Bacilli</taxon>
        <taxon>Bacillales</taxon>
        <taxon>Paenibacillaceae</taxon>
        <taxon>Paenibacillus</taxon>
    </lineage>
</organism>
<dbReference type="Pfam" id="PF00011">
    <property type="entry name" value="HSP20"/>
    <property type="match status" value="1"/>
</dbReference>
<comment type="caution">
    <text evidence="4">The sequence shown here is derived from an EMBL/GenBank/DDBJ whole genome shotgun (WGS) entry which is preliminary data.</text>
</comment>
<dbReference type="InterPro" id="IPR008978">
    <property type="entry name" value="HSP20-like_chaperone"/>
</dbReference>
<dbReference type="RefSeq" id="WP_131016193.1">
    <property type="nucleotide sequence ID" value="NZ_SIRE01000019.1"/>
</dbReference>
<name>A0A4Q9DJN9_9BACL</name>
<reference evidence="4 5" key="1">
    <citation type="submission" date="2019-02" db="EMBL/GenBank/DDBJ databases">
        <title>Paenibacillus sp. nov., isolated from surface-sterilized tissue of Thalictrum simplex L.</title>
        <authorList>
            <person name="Tuo L."/>
        </authorList>
    </citation>
    <scope>NUCLEOTIDE SEQUENCE [LARGE SCALE GENOMIC DNA]</scope>
    <source>
        <strain evidence="4 5">N2SHLJ1</strain>
    </source>
</reference>
<dbReference type="OrthoDB" id="9811615at2"/>
<dbReference type="AlphaFoldDB" id="A0A4Q9DJN9"/>
<dbReference type="SUPFAM" id="SSF49764">
    <property type="entry name" value="HSP20-like chaperones"/>
    <property type="match status" value="1"/>
</dbReference>